<evidence type="ECO:0000256" key="9">
    <source>
        <dbReference type="SAM" id="MobiDB-lite"/>
    </source>
</evidence>
<dbReference type="GO" id="GO:0008569">
    <property type="term" value="F:minus-end-directed microtubule motor activity"/>
    <property type="evidence" value="ECO:0007669"/>
    <property type="project" value="InterPro"/>
</dbReference>
<sequence length="712" mass="80803">MRTAEKISNNEWNFFLRGAAGAMDKQRPPKPEKEWISQQTWNMACDLSDNFEEFKGIHNDLTQTPVFVTLGDTTYYANAEEDESYGPGPPEPSEDNLAPSENSVNGHWDKRLNTFHKLMFIKAFKEEMTTYAVNTFVSLELGQQFVESPAVSLAELYANMTPVTPLVFVLSTGSDPMGAFLRFAKEMDYTERIQSISLGQGQGPVAEKMIQSAIKNGDWVFLQNCHLAASWMLSMETIVKDISEKPEDVHEDYRLFLSSMPAKHFPVSVLQNSVKVTNEPPKGLRANMRRAFAEISAGFFEEHVLGHDWRRILFGICFFHAIILERKKFGPLGWNIKYEFNDSDRECALLNMQMFCADGFIPWDTLIYITGEITYGGRVTDAQDQRCLRTILKTFFEPKTLEPDYKYSPSGIYFAPLADTIAEYRQYIEELPQIDQPEIFGMHENANIAFQMNETNALIGTILDVQPRLATGGAGKSNDEIVDELAQNIMGKLMDKLDIELAAAEMFQPDEKGRINSLTTVLTQEVDRFNKLLKVIKNSLDQLKKAIKGFLTGSLQNYARKYQLPIDHLSFEFRMIAVYRDQAEVTVQMETIKFGEEIALDKEIETPEDGVLVHGLFMDGFRWDWDNMTCTDSIKGQMNSSLPMMHMQPRMDYVPDPLTLYSAPLYKTAERAGVLSTTGHSTNYVVAVQLPSDLPQDYWIAKGAALLCQLSE</sequence>
<dbReference type="InterPro" id="IPR042219">
    <property type="entry name" value="AAA_lid_11_sf"/>
</dbReference>
<proteinExistence type="predicted"/>
<dbReference type="InterPro" id="IPR027417">
    <property type="entry name" value="P-loop_NTPase"/>
</dbReference>
<feature type="domain" description="Dynein heavy chain C-terminal" evidence="12">
    <location>
        <begin position="549"/>
        <end position="708"/>
    </location>
</feature>
<evidence type="ECO:0000256" key="6">
    <source>
        <dbReference type="ARBA" id="ARBA00023069"/>
    </source>
</evidence>
<dbReference type="Gene3D" id="3.10.490.20">
    <property type="match status" value="1"/>
</dbReference>
<dbReference type="GO" id="GO:0030286">
    <property type="term" value="C:dynein complex"/>
    <property type="evidence" value="ECO:0007669"/>
    <property type="project" value="InterPro"/>
</dbReference>
<evidence type="ECO:0000259" key="10">
    <source>
        <dbReference type="Pfam" id="PF03028"/>
    </source>
</evidence>
<dbReference type="InterPro" id="IPR004273">
    <property type="entry name" value="Dynein_heavy_D6_P-loop"/>
</dbReference>
<dbReference type="Pfam" id="PF18198">
    <property type="entry name" value="AAA_lid_11"/>
    <property type="match status" value="1"/>
</dbReference>
<protein>
    <submittedName>
        <fullName evidence="13">Dynein heavy chain 6, axonemal-like</fullName>
    </submittedName>
</protein>
<dbReference type="InterPro" id="IPR026983">
    <property type="entry name" value="DHC"/>
</dbReference>
<keyword evidence="8" id="KW-0966">Cell projection</keyword>
<keyword evidence="6" id="KW-0969">Cilium</keyword>
<dbReference type="GO" id="GO:0005929">
    <property type="term" value="C:cilium"/>
    <property type="evidence" value="ECO:0007669"/>
    <property type="project" value="UniProtKB-SubCell"/>
</dbReference>
<dbReference type="GO" id="GO:0000166">
    <property type="term" value="F:nucleotide binding"/>
    <property type="evidence" value="ECO:0007669"/>
    <property type="project" value="UniProtKB-KW"/>
</dbReference>
<dbReference type="FunFam" id="1.10.8.720:FF:000007">
    <property type="entry name" value="Dynein axonemal heavy chain 6"/>
    <property type="match status" value="1"/>
</dbReference>
<evidence type="ECO:0000256" key="4">
    <source>
        <dbReference type="ARBA" id="ARBA00022741"/>
    </source>
</evidence>
<dbReference type="Proteomes" id="UP000762676">
    <property type="component" value="Unassembled WGS sequence"/>
</dbReference>
<dbReference type="Gene3D" id="3.40.50.300">
    <property type="entry name" value="P-loop containing nucleotide triphosphate hydrolases"/>
    <property type="match status" value="1"/>
</dbReference>
<evidence type="ECO:0000313" key="13">
    <source>
        <dbReference type="EMBL" id="GFR70594.1"/>
    </source>
</evidence>
<keyword evidence="3" id="KW-0963">Cytoplasm</keyword>
<evidence type="ECO:0000256" key="1">
    <source>
        <dbReference type="ARBA" id="ARBA00004138"/>
    </source>
</evidence>
<evidence type="ECO:0000259" key="11">
    <source>
        <dbReference type="Pfam" id="PF18198"/>
    </source>
</evidence>
<feature type="domain" description="Dynein heavy chain region D6 P-loop" evidence="10">
    <location>
        <begin position="162"/>
        <end position="277"/>
    </location>
</feature>
<dbReference type="GO" id="GO:0045505">
    <property type="term" value="F:dynein intermediate chain binding"/>
    <property type="evidence" value="ECO:0007669"/>
    <property type="project" value="InterPro"/>
</dbReference>
<feature type="region of interest" description="Disordered" evidence="9">
    <location>
        <begin position="80"/>
        <end position="104"/>
    </location>
</feature>
<dbReference type="FunFam" id="3.40.50.300:FF:000362">
    <property type="entry name" value="Dynein, axonemal, heavy chain 6"/>
    <property type="match status" value="1"/>
</dbReference>
<dbReference type="InterPro" id="IPR043160">
    <property type="entry name" value="Dynein_C_barrel"/>
</dbReference>
<evidence type="ECO:0000259" key="12">
    <source>
        <dbReference type="Pfam" id="PF18199"/>
    </source>
</evidence>
<organism evidence="13 14">
    <name type="scientific">Elysia marginata</name>
    <dbReference type="NCBI Taxonomy" id="1093978"/>
    <lineage>
        <taxon>Eukaryota</taxon>
        <taxon>Metazoa</taxon>
        <taxon>Spiralia</taxon>
        <taxon>Lophotrochozoa</taxon>
        <taxon>Mollusca</taxon>
        <taxon>Gastropoda</taxon>
        <taxon>Heterobranchia</taxon>
        <taxon>Euthyneura</taxon>
        <taxon>Panpulmonata</taxon>
        <taxon>Sacoglossa</taxon>
        <taxon>Placobranchoidea</taxon>
        <taxon>Plakobranchidae</taxon>
        <taxon>Elysia</taxon>
    </lineage>
</organism>
<evidence type="ECO:0000256" key="5">
    <source>
        <dbReference type="ARBA" id="ARBA00023054"/>
    </source>
</evidence>
<dbReference type="Pfam" id="PF18199">
    <property type="entry name" value="Dynein_C"/>
    <property type="match status" value="1"/>
</dbReference>
<keyword evidence="4" id="KW-0547">Nucleotide-binding</keyword>
<evidence type="ECO:0000256" key="8">
    <source>
        <dbReference type="ARBA" id="ARBA00023273"/>
    </source>
</evidence>
<dbReference type="Gene3D" id="1.10.8.720">
    <property type="entry name" value="Region D6 of dynein motor"/>
    <property type="match status" value="1"/>
</dbReference>
<keyword evidence="7" id="KW-0206">Cytoskeleton</keyword>
<dbReference type="InterPro" id="IPR041228">
    <property type="entry name" value="Dynein_C"/>
</dbReference>
<feature type="domain" description="Dynein heavy chain AAA lid" evidence="11">
    <location>
        <begin position="309"/>
        <end position="446"/>
    </location>
</feature>
<reference evidence="13 14" key="1">
    <citation type="journal article" date="2021" name="Elife">
        <title>Chloroplast acquisition without the gene transfer in kleptoplastic sea slugs, Plakobranchus ocellatus.</title>
        <authorList>
            <person name="Maeda T."/>
            <person name="Takahashi S."/>
            <person name="Yoshida T."/>
            <person name="Shimamura S."/>
            <person name="Takaki Y."/>
            <person name="Nagai Y."/>
            <person name="Toyoda A."/>
            <person name="Suzuki Y."/>
            <person name="Arimoto A."/>
            <person name="Ishii H."/>
            <person name="Satoh N."/>
            <person name="Nishiyama T."/>
            <person name="Hasebe M."/>
            <person name="Maruyama T."/>
            <person name="Minagawa J."/>
            <person name="Obokata J."/>
            <person name="Shigenobu S."/>
        </authorList>
    </citation>
    <scope>NUCLEOTIDE SEQUENCE [LARGE SCALE GENOMIC DNA]</scope>
</reference>
<keyword evidence="14" id="KW-1185">Reference proteome</keyword>
<evidence type="ECO:0000256" key="2">
    <source>
        <dbReference type="ARBA" id="ARBA00004245"/>
    </source>
</evidence>
<evidence type="ECO:0000313" key="14">
    <source>
        <dbReference type="Proteomes" id="UP000762676"/>
    </source>
</evidence>
<name>A0AAV4FBY3_9GAST</name>
<accession>A0AAV4FBY3</accession>
<dbReference type="GO" id="GO:0007018">
    <property type="term" value="P:microtubule-based movement"/>
    <property type="evidence" value="ECO:0007669"/>
    <property type="project" value="InterPro"/>
</dbReference>
<dbReference type="AlphaFoldDB" id="A0AAV4FBY3"/>
<dbReference type="PANTHER" id="PTHR22878:SF68">
    <property type="entry name" value="DYNEIN HEAVY CHAIN 6, AXONEMAL-LIKE"/>
    <property type="match status" value="1"/>
</dbReference>
<evidence type="ECO:0000256" key="3">
    <source>
        <dbReference type="ARBA" id="ARBA00022490"/>
    </source>
</evidence>
<dbReference type="PANTHER" id="PTHR22878">
    <property type="entry name" value="DYNEIN HEAVY CHAIN 6, AXONEMAL-LIKE-RELATED"/>
    <property type="match status" value="1"/>
</dbReference>
<dbReference type="GO" id="GO:0051959">
    <property type="term" value="F:dynein light intermediate chain binding"/>
    <property type="evidence" value="ECO:0007669"/>
    <property type="project" value="InterPro"/>
</dbReference>
<gene>
    <name evidence="13" type="ORF">ElyMa_002076300</name>
</gene>
<comment type="subcellular location">
    <subcellularLocation>
        <location evidence="1">Cell projection</location>
        <location evidence="1">Cilium</location>
    </subcellularLocation>
    <subcellularLocation>
        <location evidence="2">Cytoplasm</location>
        <location evidence="2">Cytoskeleton</location>
    </subcellularLocation>
</comment>
<dbReference type="Pfam" id="PF03028">
    <property type="entry name" value="Dynein_heavy"/>
    <property type="match status" value="1"/>
</dbReference>
<evidence type="ECO:0000256" key="7">
    <source>
        <dbReference type="ARBA" id="ARBA00023212"/>
    </source>
</evidence>
<dbReference type="EMBL" id="BMAT01004223">
    <property type="protein sequence ID" value="GFR70594.1"/>
    <property type="molecule type" value="Genomic_DNA"/>
</dbReference>
<dbReference type="InterPro" id="IPR041658">
    <property type="entry name" value="AAA_lid_11"/>
</dbReference>
<keyword evidence="5" id="KW-0175">Coiled coil</keyword>
<comment type="caution">
    <text evidence="13">The sequence shown here is derived from an EMBL/GenBank/DDBJ whole genome shotgun (WGS) entry which is preliminary data.</text>
</comment>
<dbReference type="FunFam" id="3.10.490.20:FF:000005">
    <property type="entry name" value="Dynein axonemal heavy chain 6"/>
    <property type="match status" value="1"/>
</dbReference>